<gene>
    <name evidence="1" type="ORF">QBC32DRAFT_318138</name>
</gene>
<accession>A0AAN6NQ40</accession>
<keyword evidence="2" id="KW-1185">Reference proteome</keyword>
<dbReference type="AlphaFoldDB" id="A0AAN6NQ40"/>
<name>A0AAN6NQ40_9PEZI</name>
<dbReference type="Proteomes" id="UP001303222">
    <property type="component" value="Unassembled WGS sequence"/>
</dbReference>
<evidence type="ECO:0000313" key="2">
    <source>
        <dbReference type="Proteomes" id="UP001303222"/>
    </source>
</evidence>
<proteinExistence type="predicted"/>
<reference evidence="1" key="1">
    <citation type="journal article" date="2023" name="Mol. Phylogenet. Evol.">
        <title>Genome-scale phylogeny and comparative genomics of the fungal order Sordariales.</title>
        <authorList>
            <person name="Hensen N."/>
            <person name="Bonometti L."/>
            <person name="Westerberg I."/>
            <person name="Brannstrom I.O."/>
            <person name="Guillou S."/>
            <person name="Cros-Aarteil S."/>
            <person name="Calhoun S."/>
            <person name="Haridas S."/>
            <person name="Kuo A."/>
            <person name="Mondo S."/>
            <person name="Pangilinan J."/>
            <person name="Riley R."/>
            <person name="LaButti K."/>
            <person name="Andreopoulos B."/>
            <person name="Lipzen A."/>
            <person name="Chen C."/>
            <person name="Yan M."/>
            <person name="Daum C."/>
            <person name="Ng V."/>
            <person name="Clum A."/>
            <person name="Steindorff A."/>
            <person name="Ohm R.A."/>
            <person name="Martin F."/>
            <person name="Silar P."/>
            <person name="Natvig D.O."/>
            <person name="Lalanne C."/>
            <person name="Gautier V."/>
            <person name="Ament-Velasquez S.L."/>
            <person name="Kruys A."/>
            <person name="Hutchinson M.I."/>
            <person name="Powell A.J."/>
            <person name="Barry K."/>
            <person name="Miller A.N."/>
            <person name="Grigoriev I.V."/>
            <person name="Debuchy R."/>
            <person name="Gladieux P."/>
            <person name="Hiltunen Thoren M."/>
            <person name="Johannesson H."/>
        </authorList>
    </citation>
    <scope>NUCLEOTIDE SEQUENCE</scope>
    <source>
        <strain evidence="1">CBS 626.80</strain>
    </source>
</reference>
<evidence type="ECO:0000313" key="1">
    <source>
        <dbReference type="EMBL" id="KAK3948113.1"/>
    </source>
</evidence>
<reference evidence="1" key="2">
    <citation type="submission" date="2023-06" db="EMBL/GenBank/DDBJ databases">
        <authorList>
            <consortium name="Lawrence Berkeley National Laboratory"/>
            <person name="Mondo S.J."/>
            <person name="Hensen N."/>
            <person name="Bonometti L."/>
            <person name="Westerberg I."/>
            <person name="Brannstrom I.O."/>
            <person name="Guillou S."/>
            <person name="Cros-Aarteil S."/>
            <person name="Calhoun S."/>
            <person name="Haridas S."/>
            <person name="Kuo A."/>
            <person name="Pangilinan J."/>
            <person name="Riley R."/>
            <person name="Labutti K."/>
            <person name="Andreopoulos B."/>
            <person name="Lipzen A."/>
            <person name="Chen C."/>
            <person name="Yanf M."/>
            <person name="Daum C."/>
            <person name="Ng V."/>
            <person name="Clum A."/>
            <person name="Steindorff A."/>
            <person name="Ohm R."/>
            <person name="Martin F."/>
            <person name="Silar P."/>
            <person name="Natvig D."/>
            <person name="Lalanne C."/>
            <person name="Gautier V."/>
            <person name="Ament-Velasquez S.L."/>
            <person name="Kruys A."/>
            <person name="Hutchinson M.I."/>
            <person name="Powell A.J."/>
            <person name="Barry K."/>
            <person name="Miller A.N."/>
            <person name="Grigoriev I.V."/>
            <person name="Debuchy R."/>
            <person name="Gladieux P."/>
            <person name="Thoren M.H."/>
            <person name="Johannesson H."/>
        </authorList>
    </citation>
    <scope>NUCLEOTIDE SEQUENCE</scope>
    <source>
        <strain evidence="1">CBS 626.80</strain>
    </source>
</reference>
<organism evidence="1 2">
    <name type="scientific">Pseudoneurospora amorphoporcata</name>
    <dbReference type="NCBI Taxonomy" id="241081"/>
    <lineage>
        <taxon>Eukaryota</taxon>
        <taxon>Fungi</taxon>
        <taxon>Dikarya</taxon>
        <taxon>Ascomycota</taxon>
        <taxon>Pezizomycotina</taxon>
        <taxon>Sordariomycetes</taxon>
        <taxon>Sordariomycetidae</taxon>
        <taxon>Sordariales</taxon>
        <taxon>Sordariaceae</taxon>
        <taxon>Pseudoneurospora</taxon>
    </lineage>
</organism>
<protein>
    <submittedName>
        <fullName evidence="1">Uncharacterized protein</fullName>
    </submittedName>
</protein>
<dbReference type="EMBL" id="MU859284">
    <property type="protein sequence ID" value="KAK3948113.1"/>
    <property type="molecule type" value="Genomic_DNA"/>
</dbReference>
<comment type="caution">
    <text evidence="1">The sequence shown here is derived from an EMBL/GenBank/DDBJ whole genome shotgun (WGS) entry which is preliminary data.</text>
</comment>
<sequence length="90" mass="10632">MRKTLEKVKFRMFIDYDKCWVHEWAVIDPDWEADLAEWFCRERATVKPSLAAPRAEMNPREDVTHQESVVHEIKHHLGAVEVDCLLLDSI</sequence>